<name>A0A2J6TL14_9HELO</name>
<dbReference type="InParanoid" id="A0A2J6TL14"/>
<feature type="region of interest" description="Disordered" evidence="1">
    <location>
        <begin position="145"/>
        <end position="200"/>
    </location>
</feature>
<feature type="compositionally biased region" description="Acidic residues" evidence="1">
    <location>
        <begin position="175"/>
        <end position="197"/>
    </location>
</feature>
<dbReference type="Proteomes" id="UP000235371">
    <property type="component" value="Unassembled WGS sequence"/>
</dbReference>
<evidence type="ECO:0000256" key="1">
    <source>
        <dbReference type="SAM" id="MobiDB-lite"/>
    </source>
</evidence>
<dbReference type="EMBL" id="KZ613780">
    <property type="protein sequence ID" value="PMD63719.1"/>
    <property type="molecule type" value="Genomic_DNA"/>
</dbReference>
<feature type="compositionally biased region" description="Basic and acidic residues" evidence="1">
    <location>
        <begin position="38"/>
        <end position="48"/>
    </location>
</feature>
<keyword evidence="3" id="KW-1185">Reference proteome</keyword>
<organism evidence="2 3">
    <name type="scientific">Hyaloscypha bicolor E</name>
    <dbReference type="NCBI Taxonomy" id="1095630"/>
    <lineage>
        <taxon>Eukaryota</taxon>
        <taxon>Fungi</taxon>
        <taxon>Dikarya</taxon>
        <taxon>Ascomycota</taxon>
        <taxon>Pezizomycotina</taxon>
        <taxon>Leotiomycetes</taxon>
        <taxon>Helotiales</taxon>
        <taxon>Hyaloscyphaceae</taxon>
        <taxon>Hyaloscypha</taxon>
        <taxon>Hyaloscypha bicolor</taxon>
    </lineage>
</organism>
<evidence type="ECO:0000313" key="2">
    <source>
        <dbReference type="EMBL" id="PMD63719.1"/>
    </source>
</evidence>
<dbReference type="AlphaFoldDB" id="A0A2J6TL14"/>
<feature type="region of interest" description="Disordered" evidence="1">
    <location>
        <begin position="33"/>
        <end position="105"/>
    </location>
</feature>
<gene>
    <name evidence="2" type="ORF">K444DRAFT_626775</name>
</gene>
<feature type="compositionally biased region" description="Low complexity" evidence="1">
    <location>
        <begin position="153"/>
        <end position="169"/>
    </location>
</feature>
<accession>A0A2J6TL14</accession>
<protein>
    <submittedName>
        <fullName evidence="2">Uncharacterized protein</fullName>
    </submittedName>
</protein>
<dbReference type="GeneID" id="36590778"/>
<dbReference type="RefSeq" id="XP_024740623.1">
    <property type="nucleotide sequence ID" value="XM_024882701.1"/>
</dbReference>
<sequence length="304" mass="32435">MTFPVPPGATLSPAGAALAGGVVAVTTSLTTLLNNQRRGQEAQGERPPTKSNNESEPTSPCTTPGESSYDKKLGGEPPSGFIPRAVPEFSGLRPQAARDPPVRVSHGGGSGFRIHVPFPFSVPIAAGHLLHSIFSSSDDESSAAYVSEREKTSAPAASSARTSDSAYTAMPPPDDGQDGDTDDGQDGDTDDGQDSDTDTGKLLKASDLKSIWENLKMKGAADFGTGSSRTIWKNRDFRVDAGFLKDGVRHWEFQVNGSPVSRVGKRLLGRYGTHEKLFKGAFDTKNVPEFEEWKRAVLDTLSRL</sequence>
<feature type="compositionally biased region" description="Polar residues" evidence="1">
    <location>
        <begin position="49"/>
        <end position="66"/>
    </location>
</feature>
<reference evidence="2 3" key="1">
    <citation type="submission" date="2016-04" db="EMBL/GenBank/DDBJ databases">
        <title>A degradative enzymes factory behind the ericoid mycorrhizal symbiosis.</title>
        <authorList>
            <consortium name="DOE Joint Genome Institute"/>
            <person name="Martino E."/>
            <person name="Morin E."/>
            <person name="Grelet G."/>
            <person name="Kuo A."/>
            <person name="Kohler A."/>
            <person name="Daghino S."/>
            <person name="Barry K."/>
            <person name="Choi C."/>
            <person name="Cichocki N."/>
            <person name="Clum A."/>
            <person name="Copeland A."/>
            <person name="Hainaut M."/>
            <person name="Haridas S."/>
            <person name="Labutti K."/>
            <person name="Lindquist E."/>
            <person name="Lipzen A."/>
            <person name="Khouja H.-R."/>
            <person name="Murat C."/>
            <person name="Ohm R."/>
            <person name="Olson A."/>
            <person name="Spatafora J."/>
            <person name="Veneault-Fourrey C."/>
            <person name="Henrissat B."/>
            <person name="Grigoriev I."/>
            <person name="Martin F."/>
            <person name="Perotto S."/>
        </authorList>
    </citation>
    <scope>NUCLEOTIDE SEQUENCE [LARGE SCALE GENOMIC DNA]</scope>
    <source>
        <strain evidence="2 3">E</strain>
    </source>
</reference>
<proteinExistence type="predicted"/>
<dbReference type="OrthoDB" id="5429569at2759"/>
<evidence type="ECO:0000313" key="3">
    <source>
        <dbReference type="Proteomes" id="UP000235371"/>
    </source>
</evidence>